<protein>
    <submittedName>
        <fullName evidence="2">Uncharacterized protein</fullName>
    </submittedName>
</protein>
<dbReference type="AlphaFoldDB" id="A0A5F7ZJ70"/>
<dbReference type="VEuPathDB" id="HostDB:ENSMMUG00000051976"/>
<accession>A0A5F7ZJ70</accession>
<evidence type="ECO:0000256" key="1">
    <source>
        <dbReference type="SAM" id="MobiDB-lite"/>
    </source>
</evidence>
<reference evidence="2" key="4">
    <citation type="submission" date="2025-09" db="UniProtKB">
        <authorList>
            <consortium name="Ensembl"/>
        </authorList>
    </citation>
    <scope>IDENTIFICATION</scope>
    <source>
        <strain evidence="2">17573</strain>
    </source>
</reference>
<dbReference type="Bgee" id="ENSMMUG00000051976">
    <property type="expression patterns" value="Expressed in cerebellum and 12 other cell types or tissues"/>
</dbReference>
<proteinExistence type="predicted"/>
<reference evidence="2" key="2">
    <citation type="submission" date="2019-01" db="EMBL/GenBank/DDBJ databases">
        <authorList>
            <person name="Graves T."/>
            <person name="Eichler E.E."/>
            <person name="Wilson R.K."/>
        </authorList>
    </citation>
    <scope>NUCLEOTIDE SEQUENCE [LARGE SCALE GENOMIC DNA]</scope>
    <source>
        <strain evidence="2">17573</strain>
    </source>
</reference>
<dbReference type="Ensembl" id="ENSMMUT00000103098.1">
    <property type="protein sequence ID" value="ENSMMUP00000064682.1"/>
    <property type="gene ID" value="ENSMMUG00000051976.1"/>
</dbReference>
<dbReference type="GeneTree" id="ENSGT01150000287152"/>
<feature type="region of interest" description="Disordered" evidence="1">
    <location>
        <begin position="1"/>
        <end position="37"/>
    </location>
</feature>
<evidence type="ECO:0000313" key="3">
    <source>
        <dbReference type="Proteomes" id="UP000006718"/>
    </source>
</evidence>
<evidence type="ECO:0000313" key="2">
    <source>
        <dbReference type="Ensembl" id="ENSMMUP00000064682.1"/>
    </source>
</evidence>
<dbReference type="InParanoid" id="A0A5F7ZJ70"/>
<sequence>SQHFGRTRRVDHLRSGVQYQPDQHGEVSTKESSPLHLVSTKNTKISRAWRRAPVVPATWEAEVGESLESGRQRLSELRSRHCTAAWATERDSCLKKEKKAVARACHPSTLGG</sequence>
<name>A0A5F7ZJ70_MACMU</name>
<dbReference type="Proteomes" id="UP000006718">
    <property type="component" value="Chromosome 20"/>
</dbReference>
<organism evidence="2 3">
    <name type="scientific">Macaca mulatta</name>
    <name type="common">Rhesus macaque</name>
    <dbReference type="NCBI Taxonomy" id="9544"/>
    <lineage>
        <taxon>Eukaryota</taxon>
        <taxon>Metazoa</taxon>
        <taxon>Chordata</taxon>
        <taxon>Craniata</taxon>
        <taxon>Vertebrata</taxon>
        <taxon>Euteleostomi</taxon>
        <taxon>Mammalia</taxon>
        <taxon>Eutheria</taxon>
        <taxon>Euarchontoglires</taxon>
        <taxon>Primates</taxon>
        <taxon>Haplorrhini</taxon>
        <taxon>Catarrhini</taxon>
        <taxon>Cercopithecidae</taxon>
        <taxon>Cercopithecinae</taxon>
        <taxon>Macaca</taxon>
    </lineage>
</organism>
<reference evidence="2" key="3">
    <citation type="submission" date="2025-08" db="UniProtKB">
        <authorList>
            <consortium name="Ensembl"/>
        </authorList>
    </citation>
    <scope>IDENTIFICATION</scope>
    <source>
        <strain evidence="2">17573</strain>
    </source>
</reference>
<keyword evidence="3" id="KW-1185">Reference proteome</keyword>
<reference evidence="3" key="1">
    <citation type="journal article" date="2007" name="Science">
        <title>Evolutionary and biomedical insights from the rhesus macaque genome.</title>
        <authorList>
            <person name="Gibbs R.A."/>
            <person name="Rogers J."/>
            <person name="Katze M.G."/>
            <person name="Bumgarner R."/>
            <person name="Weinstock G.M."/>
            <person name="Mardis E.R."/>
            <person name="Remington K.A."/>
            <person name="Strausberg R.L."/>
            <person name="Venter J.C."/>
            <person name="Wilson R.K."/>
            <person name="Batzer M.A."/>
            <person name="Bustamante C.D."/>
            <person name="Eichler E.E."/>
            <person name="Hahn M.W."/>
            <person name="Hardison R.C."/>
            <person name="Makova K.D."/>
            <person name="Miller W."/>
            <person name="Milosavljevic A."/>
            <person name="Palermo R.E."/>
            <person name="Siepel A."/>
            <person name="Sikela J.M."/>
            <person name="Attaway T."/>
            <person name="Bell S."/>
            <person name="Bernard K.E."/>
            <person name="Buhay C.J."/>
            <person name="Chandrabose M.N."/>
            <person name="Dao M."/>
            <person name="Davis C."/>
            <person name="Delehaunty K.D."/>
            <person name="Ding Y."/>
            <person name="Dinh H.H."/>
            <person name="Dugan-Rocha S."/>
            <person name="Fulton L.A."/>
            <person name="Gabisi R.A."/>
            <person name="Garner T.T."/>
            <person name="Godfrey J."/>
            <person name="Hawes A.C."/>
            <person name="Hernandez J."/>
            <person name="Hines S."/>
            <person name="Holder M."/>
            <person name="Hume J."/>
            <person name="Jhangiani S.N."/>
            <person name="Joshi V."/>
            <person name="Khan Z.M."/>
            <person name="Kirkness E.F."/>
            <person name="Cree A."/>
            <person name="Fowler R.G."/>
            <person name="Lee S."/>
            <person name="Lewis L.R."/>
            <person name="Li Z."/>
            <person name="Liu Y.-S."/>
            <person name="Moore S.M."/>
            <person name="Muzny D."/>
            <person name="Nazareth L.V."/>
            <person name="Ngo D.N."/>
            <person name="Okwuonu G.O."/>
            <person name="Pai G."/>
            <person name="Parker D."/>
            <person name="Paul H.A."/>
            <person name="Pfannkoch C."/>
            <person name="Pohl C.S."/>
            <person name="Rogers Y.-H.C."/>
            <person name="Ruiz S.J."/>
            <person name="Sabo A."/>
            <person name="Santibanez J."/>
            <person name="Schneider B.W."/>
            <person name="Smith S.M."/>
            <person name="Sodergren E."/>
            <person name="Svatek A.F."/>
            <person name="Utterback T.R."/>
            <person name="Vattathil S."/>
            <person name="Warren W."/>
            <person name="White C.S."/>
            <person name="Chinwalla A.T."/>
            <person name="Feng Y."/>
            <person name="Halpern A.L."/>
            <person name="Hillier L.W."/>
            <person name="Huang X."/>
            <person name="Minx P."/>
            <person name="Nelson J.O."/>
            <person name="Pepin K.H."/>
            <person name="Qin X."/>
            <person name="Sutton G.G."/>
            <person name="Venter E."/>
            <person name="Walenz B.P."/>
            <person name="Wallis J.W."/>
            <person name="Worley K.C."/>
            <person name="Yang S.-P."/>
            <person name="Jones S.M."/>
            <person name="Marra M.A."/>
            <person name="Rocchi M."/>
            <person name="Schein J.E."/>
            <person name="Baertsch R."/>
            <person name="Clarke L."/>
            <person name="Csuros M."/>
            <person name="Glasscock J."/>
            <person name="Harris R.A."/>
            <person name="Havlak P."/>
            <person name="Jackson A.R."/>
            <person name="Jiang H."/>
            <person name="Liu Y."/>
            <person name="Messina D.N."/>
            <person name="Shen Y."/>
            <person name="Song H.X.-Z."/>
            <person name="Wylie T."/>
            <person name="Zhang L."/>
            <person name="Birney E."/>
            <person name="Han K."/>
            <person name="Konkel M.K."/>
            <person name="Lee J."/>
            <person name="Smit A.F.A."/>
            <person name="Ullmer B."/>
            <person name="Wang H."/>
            <person name="Xing J."/>
            <person name="Burhans R."/>
            <person name="Cheng Z."/>
            <person name="Karro J.E."/>
            <person name="Ma J."/>
            <person name="Raney B."/>
            <person name="She X."/>
            <person name="Cox M.J."/>
            <person name="Demuth J.P."/>
            <person name="Dumas L.J."/>
            <person name="Han S.-G."/>
            <person name="Hopkins J."/>
            <person name="Karimpour-Fard A."/>
            <person name="Kim Y.H."/>
            <person name="Pollack J.R."/>
            <person name="Vinar T."/>
            <person name="Addo-Quaye C."/>
            <person name="Degenhardt J."/>
            <person name="Denby A."/>
            <person name="Hubisz M.J."/>
            <person name="Indap A."/>
            <person name="Kosiol C."/>
            <person name="Lahn B.T."/>
            <person name="Lawson H.A."/>
            <person name="Marklein A."/>
            <person name="Nielsen R."/>
            <person name="Vallender E.J."/>
            <person name="Clark A.G."/>
            <person name="Ferguson B."/>
            <person name="Hernandez R.D."/>
            <person name="Hirani K."/>
            <person name="Kehrer-Sawatzki H."/>
            <person name="Kolb J."/>
            <person name="Patil S."/>
            <person name="Pu L.-L."/>
            <person name="Ren Y."/>
            <person name="Smith D.G."/>
            <person name="Wheeler D.A."/>
            <person name="Schenck I."/>
            <person name="Ball E.V."/>
            <person name="Chen R."/>
            <person name="Cooper D.N."/>
            <person name="Giardine B."/>
            <person name="Hsu F."/>
            <person name="Kent W.J."/>
            <person name="Lesk A."/>
            <person name="Nelson D.L."/>
            <person name="O'brien W.E."/>
            <person name="Pruefer K."/>
            <person name="Stenson P.D."/>
            <person name="Wallace J.C."/>
            <person name="Ke H."/>
            <person name="Liu X.-M."/>
            <person name="Wang P."/>
            <person name="Xiang A.P."/>
            <person name="Yang F."/>
            <person name="Barber G.P."/>
            <person name="Haussler D."/>
            <person name="Karolchik D."/>
            <person name="Kern A.D."/>
            <person name="Kuhn R.M."/>
            <person name="Smith K.E."/>
            <person name="Zwieg A.S."/>
        </authorList>
    </citation>
    <scope>NUCLEOTIDE SEQUENCE [LARGE SCALE GENOMIC DNA]</scope>
    <source>
        <strain evidence="3">17573</strain>
    </source>
</reference>
<dbReference type="STRING" id="9544.ENSMMUP00000064682"/>